<evidence type="ECO:0000256" key="1">
    <source>
        <dbReference type="SAM" id="MobiDB-lite"/>
    </source>
</evidence>
<gene>
    <name evidence="3" type="ORF">FYJ68_02510</name>
</gene>
<feature type="domain" description="PSP1 C-terminal" evidence="2">
    <location>
        <begin position="66"/>
        <end position="151"/>
    </location>
</feature>
<evidence type="ECO:0000259" key="2">
    <source>
        <dbReference type="PROSITE" id="PS51411"/>
    </source>
</evidence>
<proteinExistence type="predicted"/>
<evidence type="ECO:0000313" key="4">
    <source>
        <dbReference type="Proteomes" id="UP000469325"/>
    </source>
</evidence>
<keyword evidence="4" id="KW-1185">Reference proteome</keyword>
<dbReference type="PANTHER" id="PTHR43830:SF3">
    <property type="entry name" value="PROTEIN PSP1"/>
    <property type="match status" value="1"/>
</dbReference>
<accession>A0A6N7XLY9</accession>
<sequence>MPTVIPVKFKYAARDLWFNPRETGAQEGDHVICSTERGAEIGLATMDAREVSSNELRDMIGESKLQPVVRICTESDLDRAEELAQRGEDALPVFRRLVHESGLDMKPVGVEYLFGGEKVVCYFSAEERVDFRQLVRDLSHELHERIDMRQIGVREEAAIVGGFGHCGQELCCARFGHQFEPVSIRMAKEQDLPLNSNKISGACGRLMCCLRYEFEAYRDFKQRAPKRNAVIDTPLGKAKIVEYDTPKEQLCLRIENGKTVRIPLADMTTSEAAVKKSEELHCPCRPDTVTRDALDRLQSPDVQMALAELDRKNGVTPAESFEAEDIFVETRRKRRRRGGEGQDASGQRQRPEGSTRRRGGQSEPGEAEAKGGTRQDGEPSARRRRKKVSASTPATEGVPEATHRRRRHHSASGEGAPAQGGDARSQQPQQRKEGRDGSQKPKGMQPSRRRRHPGDRGGQQAQQGSASGQQQRQGRQKPAQGGGKPQPTGEAGDAQQRRRRRHRGGHGHGKGGDAPSAGGDSSAS</sequence>
<organism evidence="3 4">
    <name type="scientific">Olsenella porci</name>
    <dbReference type="NCBI Taxonomy" id="2652279"/>
    <lineage>
        <taxon>Bacteria</taxon>
        <taxon>Bacillati</taxon>
        <taxon>Actinomycetota</taxon>
        <taxon>Coriobacteriia</taxon>
        <taxon>Coriobacteriales</taxon>
        <taxon>Atopobiaceae</taxon>
        <taxon>Olsenella</taxon>
    </lineage>
</organism>
<dbReference type="InterPro" id="IPR007557">
    <property type="entry name" value="PSP1_C"/>
</dbReference>
<dbReference type="PROSITE" id="PS51411">
    <property type="entry name" value="PSP1_C"/>
    <property type="match status" value="1"/>
</dbReference>
<feature type="compositionally biased region" description="Low complexity" evidence="1">
    <location>
        <begin position="513"/>
        <end position="524"/>
    </location>
</feature>
<dbReference type="EMBL" id="VUNC01000001">
    <property type="protein sequence ID" value="MST71984.1"/>
    <property type="molecule type" value="Genomic_DNA"/>
</dbReference>
<dbReference type="GO" id="GO:0005737">
    <property type="term" value="C:cytoplasm"/>
    <property type="evidence" value="ECO:0007669"/>
    <property type="project" value="TreeGrafter"/>
</dbReference>
<protein>
    <recommendedName>
        <fullName evidence="2">PSP1 C-terminal domain-containing protein</fullName>
    </recommendedName>
</protein>
<reference evidence="3 4" key="1">
    <citation type="submission" date="2019-08" db="EMBL/GenBank/DDBJ databases">
        <title>In-depth cultivation of the pig gut microbiome towards novel bacterial diversity and tailored functional studies.</title>
        <authorList>
            <person name="Wylensek D."/>
            <person name="Hitch T.C.A."/>
            <person name="Clavel T."/>
        </authorList>
    </citation>
    <scope>NUCLEOTIDE SEQUENCE [LARGE SCALE GENOMIC DNA]</scope>
    <source>
        <strain evidence="3 4">CA-Schmier-601-WT-1</strain>
    </source>
</reference>
<comment type="caution">
    <text evidence="3">The sequence shown here is derived from an EMBL/GenBank/DDBJ whole genome shotgun (WGS) entry which is preliminary data.</text>
</comment>
<feature type="compositionally biased region" description="Basic and acidic residues" evidence="1">
    <location>
        <begin position="430"/>
        <end position="439"/>
    </location>
</feature>
<feature type="region of interest" description="Disordered" evidence="1">
    <location>
        <begin position="326"/>
        <end position="524"/>
    </location>
</feature>
<dbReference type="Proteomes" id="UP000469325">
    <property type="component" value="Unassembled WGS sequence"/>
</dbReference>
<dbReference type="InterPro" id="IPR047767">
    <property type="entry name" value="PSP1-like"/>
</dbReference>
<dbReference type="PANTHER" id="PTHR43830">
    <property type="entry name" value="PROTEIN PSP1"/>
    <property type="match status" value="1"/>
</dbReference>
<dbReference type="NCBIfam" id="NF041131">
    <property type="entry name" value="RicT_YaaT_fam"/>
    <property type="match status" value="1"/>
</dbReference>
<dbReference type="Pfam" id="PF04468">
    <property type="entry name" value="PSP1"/>
    <property type="match status" value="1"/>
</dbReference>
<evidence type="ECO:0000313" key="3">
    <source>
        <dbReference type="EMBL" id="MST71984.1"/>
    </source>
</evidence>
<feature type="compositionally biased region" description="Low complexity" evidence="1">
    <location>
        <begin position="458"/>
        <end position="479"/>
    </location>
</feature>
<name>A0A6N7XLY9_9ACTN</name>
<feature type="compositionally biased region" description="Basic residues" evidence="1">
    <location>
        <begin position="497"/>
        <end position="509"/>
    </location>
</feature>
<dbReference type="AlphaFoldDB" id="A0A6N7XLY9"/>
<feature type="compositionally biased region" description="Basic and acidic residues" evidence="1">
    <location>
        <begin position="367"/>
        <end position="381"/>
    </location>
</feature>
<dbReference type="RefSeq" id="WP_154433711.1">
    <property type="nucleotide sequence ID" value="NZ_VUNC01000001.1"/>
</dbReference>